<evidence type="ECO:0000313" key="2">
    <source>
        <dbReference type="Proteomes" id="UP001187192"/>
    </source>
</evidence>
<accession>A0AA88EGW6</accession>
<keyword evidence="2" id="KW-1185">Reference proteome</keyword>
<comment type="caution">
    <text evidence="1">The sequence shown here is derived from an EMBL/GenBank/DDBJ whole genome shotgun (WGS) entry which is preliminary data.</text>
</comment>
<proteinExistence type="predicted"/>
<evidence type="ECO:0000313" key="1">
    <source>
        <dbReference type="EMBL" id="GMN74576.1"/>
    </source>
</evidence>
<dbReference type="AlphaFoldDB" id="A0AA88EGW6"/>
<gene>
    <name evidence="1" type="ORF">TIFTF001_053177</name>
</gene>
<name>A0AA88EGW6_FICCA</name>
<protein>
    <submittedName>
        <fullName evidence="1">Uncharacterized protein</fullName>
    </submittedName>
</protein>
<reference evidence="1" key="1">
    <citation type="submission" date="2023-07" db="EMBL/GenBank/DDBJ databases">
        <title>draft genome sequence of fig (Ficus carica).</title>
        <authorList>
            <person name="Takahashi T."/>
            <person name="Nishimura K."/>
        </authorList>
    </citation>
    <scope>NUCLEOTIDE SEQUENCE</scope>
</reference>
<organism evidence="1 2">
    <name type="scientific">Ficus carica</name>
    <name type="common">Common fig</name>
    <dbReference type="NCBI Taxonomy" id="3494"/>
    <lineage>
        <taxon>Eukaryota</taxon>
        <taxon>Viridiplantae</taxon>
        <taxon>Streptophyta</taxon>
        <taxon>Embryophyta</taxon>
        <taxon>Tracheophyta</taxon>
        <taxon>Spermatophyta</taxon>
        <taxon>Magnoliopsida</taxon>
        <taxon>eudicotyledons</taxon>
        <taxon>Gunneridae</taxon>
        <taxon>Pentapetalae</taxon>
        <taxon>rosids</taxon>
        <taxon>fabids</taxon>
        <taxon>Rosales</taxon>
        <taxon>Moraceae</taxon>
        <taxon>Ficeae</taxon>
        <taxon>Ficus</taxon>
    </lineage>
</organism>
<dbReference type="Proteomes" id="UP001187192">
    <property type="component" value="Unassembled WGS sequence"/>
</dbReference>
<sequence length="82" mass="9650">MVVTSRRIWVVIPLCLVSFLSIKEVQKTFFYSHSAFLRYLRYCWGYLMSSRWDLIILGSLVHSSKLLSKSIRLSLLLKQLPL</sequence>
<dbReference type="EMBL" id="BTGU01012258">
    <property type="protein sequence ID" value="GMN74576.1"/>
    <property type="molecule type" value="Genomic_DNA"/>
</dbReference>